<dbReference type="InterPro" id="IPR010730">
    <property type="entry name" value="HET"/>
</dbReference>
<protein>
    <submittedName>
        <fullName evidence="2">Heterokaryon incompatibility protein-domain-containing protein</fullName>
    </submittedName>
</protein>
<name>A0A8K0VS62_9PLEO</name>
<sequence length="641" mass="72942">MASEATESPKFLYSPLGHREIRLLLPDRQGDGLSWALHHASLDTPGLKFECLSYVWGPPDSEKFSIICDQRQLRVHANLRSALPYLARREELVCPIWIDAICINQEDETEKPIQIGMMNEIYRSAQKVWVWLGRAIDEEHISRAIDLLPNIAKMKDAPIHASVGSMQIHDTDGEGADANASTHGLERYGLHSLEPRTWSAIFHLIKNPWLHRVWTVQEYALAHRVQFLCGEHRLSSELLEVASQCPAQLVPELAQLGLRDQSMVDSGTLLRVRKLLMLEESTPWVLMQVSHWISRSHKCLHAQDRVLGLLGLVKKEDLGPIGSELYAYSSVPELYTKFSTYLLTNVDPKHWTWWYWLSLAFTLKRREDLPSWVPDLHQQSPECLCQPKPSIFSYQDIEAGDESYRASMHSNFVRSGSDFGELIFIGKILDEVAVVMPEVPNPPDSMSLQWYIDISEWEESISKAILRSGNTGLDEPQDSPVFPFSVDQYWKALIGEKSREEQAEISLETYQEFIRVGRKLRGIQAVIKIPESEKGNAIADSEWLANLEKETAALLFMTKLRYLRGRQLFSTRARRLGFTIRGVAAGDLVSVLNNSPVAHVVRKEPDRDGGVYKFVGDAYVQGLMRVQADNMDVEEKELVFV</sequence>
<accession>A0A8K0VS62</accession>
<feature type="domain" description="Heterokaryon incompatibility" evidence="1">
    <location>
        <begin position="49"/>
        <end position="218"/>
    </location>
</feature>
<evidence type="ECO:0000313" key="3">
    <source>
        <dbReference type="Proteomes" id="UP000813461"/>
    </source>
</evidence>
<dbReference type="Proteomes" id="UP000813461">
    <property type="component" value="Unassembled WGS sequence"/>
</dbReference>
<dbReference type="PANTHER" id="PTHR24148:SF64">
    <property type="entry name" value="HETEROKARYON INCOMPATIBILITY DOMAIN-CONTAINING PROTEIN"/>
    <property type="match status" value="1"/>
</dbReference>
<dbReference type="Pfam" id="PF06985">
    <property type="entry name" value="HET"/>
    <property type="match status" value="1"/>
</dbReference>
<dbReference type="PANTHER" id="PTHR24148">
    <property type="entry name" value="ANKYRIN REPEAT DOMAIN-CONTAINING PROTEIN 39 HOMOLOG-RELATED"/>
    <property type="match status" value="1"/>
</dbReference>
<dbReference type="InterPro" id="IPR052895">
    <property type="entry name" value="HetReg/Transcr_Mod"/>
</dbReference>
<dbReference type="OrthoDB" id="4476201at2759"/>
<gene>
    <name evidence="2" type="ORF">FB567DRAFT_457706</name>
</gene>
<organism evidence="2 3">
    <name type="scientific">Paraphoma chrysanthemicola</name>
    <dbReference type="NCBI Taxonomy" id="798071"/>
    <lineage>
        <taxon>Eukaryota</taxon>
        <taxon>Fungi</taxon>
        <taxon>Dikarya</taxon>
        <taxon>Ascomycota</taxon>
        <taxon>Pezizomycotina</taxon>
        <taxon>Dothideomycetes</taxon>
        <taxon>Pleosporomycetidae</taxon>
        <taxon>Pleosporales</taxon>
        <taxon>Pleosporineae</taxon>
        <taxon>Phaeosphaeriaceae</taxon>
        <taxon>Paraphoma</taxon>
    </lineage>
</organism>
<dbReference type="AlphaFoldDB" id="A0A8K0VS62"/>
<dbReference type="EMBL" id="JAGMVJ010000033">
    <property type="protein sequence ID" value="KAH7067901.1"/>
    <property type="molecule type" value="Genomic_DNA"/>
</dbReference>
<evidence type="ECO:0000313" key="2">
    <source>
        <dbReference type="EMBL" id="KAH7067901.1"/>
    </source>
</evidence>
<comment type="caution">
    <text evidence="2">The sequence shown here is derived from an EMBL/GenBank/DDBJ whole genome shotgun (WGS) entry which is preliminary data.</text>
</comment>
<keyword evidence="3" id="KW-1185">Reference proteome</keyword>
<proteinExistence type="predicted"/>
<dbReference type="Pfam" id="PF26639">
    <property type="entry name" value="Het-6_barrel"/>
    <property type="match status" value="1"/>
</dbReference>
<reference evidence="2" key="1">
    <citation type="journal article" date="2021" name="Nat. Commun.">
        <title>Genetic determinants of endophytism in the Arabidopsis root mycobiome.</title>
        <authorList>
            <person name="Mesny F."/>
            <person name="Miyauchi S."/>
            <person name="Thiergart T."/>
            <person name="Pickel B."/>
            <person name="Atanasova L."/>
            <person name="Karlsson M."/>
            <person name="Huettel B."/>
            <person name="Barry K.W."/>
            <person name="Haridas S."/>
            <person name="Chen C."/>
            <person name="Bauer D."/>
            <person name="Andreopoulos W."/>
            <person name="Pangilinan J."/>
            <person name="LaButti K."/>
            <person name="Riley R."/>
            <person name="Lipzen A."/>
            <person name="Clum A."/>
            <person name="Drula E."/>
            <person name="Henrissat B."/>
            <person name="Kohler A."/>
            <person name="Grigoriev I.V."/>
            <person name="Martin F.M."/>
            <person name="Hacquard S."/>
        </authorList>
    </citation>
    <scope>NUCLEOTIDE SEQUENCE</scope>
    <source>
        <strain evidence="2">MPI-SDFR-AT-0120</strain>
    </source>
</reference>
<evidence type="ECO:0000259" key="1">
    <source>
        <dbReference type="Pfam" id="PF06985"/>
    </source>
</evidence>